<sequence length="431" mass="47964">MAPQPPEPLIDLLDDALVETPSGRAIWVALSGGLDSSLLVTLAAAVCRRHQRPLRALHVNHALQPAAEAFEAHCETLCAALDVPLTVAQVSVKRHGEGLEGAARRARLDAFRRHVPPGDTLWLAQHQNDQAETLLLAALRGSGIRGLAAMPYRRDWQGMTLLRPWLYVSRQQLAEVANTLTLDWCDDPTNQDVGLDRNRLRHRVFPALEARWPGAQRGLAQSARHAGEADQLLAAYAGEELQTLTHGDDSLDVAALGLRDRPRQRLLVRTACQQAGLPKPPRQRLETLLDQLSAGRDAQVRVTWPGAEARIWRRCLYLMPPWRDLPPWQVTWDGQPGLLTPLGPLTLALDSQRPVTLRWRQGGEVIRLPERGRRDVKRLLQATRLPPWQRERLIMVMQGDACLGVVQPPDTLLWRAEGARFDGQGAQRGSA</sequence>
<dbReference type="Proteomes" id="UP001269267">
    <property type="component" value="Unassembled WGS sequence"/>
</dbReference>
<evidence type="ECO:0000313" key="11">
    <source>
        <dbReference type="Proteomes" id="UP001269267"/>
    </source>
</evidence>
<evidence type="ECO:0000256" key="2">
    <source>
        <dbReference type="ARBA" id="ARBA00022490"/>
    </source>
</evidence>
<keyword evidence="11" id="KW-1185">Reference proteome</keyword>
<evidence type="ECO:0000256" key="4">
    <source>
        <dbReference type="ARBA" id="ARBA00022694"/>
    </source>
</evidence>
<comment type="caution">
    <text evidence="10">The sequence shown here is derived from an EMBL/GenBank/DDBJ whole genome shotgun (WGS) entry which is preliminary data.</text>
</comment>
<evidence type="ECO:0000256" key="5">
    <source>
        <dbReference type="ARBA" id="ARBA00022741"/>
    </source>
</evidence>
<dbReference type="PANTHER" id="PTHR43033:SF1">
    <property type="entry name" value="TRNA(ILE)-LYSIDINE SYNTHASE-RELATED"/>
    <property type="match status" value="1"/>
</dbReference>
<dbReference type="CDD" id="cd01992">
    <property type="entry name" value="TilS_N"/>
    <property type="match status" value="1"/>
</dbReference>
<dbReference type="SUPFAM" id="SSF52402">
    <property type="entry name" value="Adenine nucleotide alpha hydrolases-like"/>
    <property type="match status" value="1"/>
</dbReference>
<dbReference type="InterPro" id="IPR015262">
    <property type="entry name" value="tRNA_Ile_lys_synt_subst-bd"/>
</dbReference>
<evidence type="ECO:0000256" key="7">
    <source>
        <dbReference type="ARBA" id="ARBA00048539"/>
    </source>
</evidence>
<dbReference type="EMBL" id="JARWAI010000007">
    <property type="protein sequence ID" value="MDR5875384.1"/>
    <property type="molecule type" value="Genomic_DNA"/>
</dbReference>
<dbReference type="PANTHER" id="PTHR43033">
    <property type="entry name" value="TRNA(ILE)-LYSIDINE SYNTHASE-RELATED"/>
    <property type="match status" value="1"/>
</dbReference>
<keyword evidence="4 8" id="KW-0819">tRNA processing</keyword>
<dbReference type="InterPro" id="IPR012094">
    <property type="entry name" value="tRNA_Ile_lys_synt"/>
</dbReference>
<feature type="binding site" evidence="8">
    <location>
        <begin position="31"/>
        <end position="36"/>
    </location>
    <ligand>
        <name>ATP</name>
        <dbReference type="ChEBI" id="CHEBI:30616"/>
    </ligand>
</feature>
<comment type="domain">
    <text evidence="8">The N-terminal region contains the highly conserved SGGXDS motif, predicted to be a P-loop motif involved in ATP binding.</text>
</comment>
<comment type="catalytic activity">
    <reaction evidence="7 8">
        <text>cytidine(34) in tRNA(Ile2) + L-lysine + ATP = lysidine(34) in tRNA(Ile2) + AMP + diphosphate + H(+)</text>
        <dbReference type="Rhea" id="RHEA:43744"/>
        <dbReference type="Rhea" id="RHEA-COMP:10625"/>
        <dbReference type="Rhea" id="RHEA-COMP:10670"/>
        <dbReference type="ChEBI" id="CHEBI:15378"/>
        <dbReference type="ChEBI" id="CHEBI:30616"/>
        <dbReference type="ChEBI" id="CHEBI:32551"/>
        <dbReference type="ChEBI" id="CHEBI:33019"/>
        <dbReference type="ChEBI" id="CHEBI:82748"/>
        <dbReference type="ChEBI" id="CHEBI:83665"/>
        <dbReference type="ChEBI" id="CHEBI:456215"/>
        <dbReference type="EC" id="6.3.4.19"/>
    </reaction>
</comment>
<dbReference type="GO" id="GO:0032267">
    <property type="term" value="F:tRNA(Ile)-lysidine synthase activity"/>
    <property type="evidence" value="ECO:0007669"/>
    <property type="project" value="UniProtKB-EC"/>
</dbReference>
<protein>
    <recommendedName>
        <fullName evidence="8">tRNA(Ile)-lysidine synthase</fullName>
        <ecNumber evidence="8">6.3.4.19</ecNumber>
    </recommendedName>
    <alternativeName>
        <fullName evidence="8">tRNA(Ile)-2-lysyl-cytidine synthase</fullName>
    </alternativeName>
    <alternativeName>
        <fullName evidence="8">tRNA(Ile)-lysidine synthetase</fullName>
    </alternativeName>
</protein>
<keyword evidence="5 8" id="KW-0547">Nucleotide-binding</keyword>
<comment type="function">
    <text evidence="8">Ligates lysine onto the cytidine present at position 34 of the AUA codon-specific tRNA(Ile) that contains the anticodon CAU, in an ATP-dependent manner. Cytidine is converted to lysidine, thus changing the amino acid specificity of the tRNA from methionine to isoleucine.</text>
</comment>
<keyword evidence="2 8" id="KW-0963">Cytoplasm</keyword>
<dbReference type="Gene3D" id="3.40.50.620">
    <property type="entry name" value="HUPs"/>
    <property type="match status" value="1"/>
</dbReference>
<dbReference type="InterPro" id="IPR012796">
    <property type="entry name" value="Lysidine-tRNA-synth_C"/>
</dbReference>
<keyword evidence="6 8" id="KW-0067">ATP-binding</keyword>
<evidence type="ECO:0000256" key="1">
    <source>
        <dbReference type="ARBA" id="ARBA00004496"/>
    </source>
</evidence>
<evidence type="ECO:0000313" key="10">
    <source>
        <dbReference type="EMBL" id="MDR5875384.1"/>
    </source>
</evidence>
<dbReference type="InterPro" id="IPR014729">
    <property type="entry name" value="Rossmann-like_a/b/a_fold"/>
</dbReference>
<dbReference type="InterPro" id="IPR012795">
    <property type="entry name" value="tRNA_Ile_lys_synt_N"/>
</dbReference>
<comment type="subcellular location">
    <subcellularLocation>
        <location evidence="1 8">Cytoplasm</location>
    </subcellularLocation>
</comment>
<dbReference type="NCBIfam" id="TIGR02433">
    <property type="entry name" value="lysidine_TilS_C"/>
    <property type="match status" value="1"/>
</dbReference>
<evidence type="ECO:0000256" key="8">
    <source>
        <dbReference type="HAMAP-Rule" id="MF_01161"/>
    </source>
</evidence>
<dbReference type="EC" id="6.3.4.19" evidence="8"/>
<dbReference type="Pfam" id="PF11734">
    <property type="entry name" value="TilS_C"/>
    <property type="match status" value="1"/>
</dbReference>
<dbReference type="HAMAP" id="MF_01161">
    <property type="entry name" value="tRNA_Ile_lys_synt"/>
    <property type="match status" value="1"/>
</dbReference>
<dbReference type="InterPro" id="IPR011063">
    <property type="entry name" value="TilS/TtcA_N"/>
</dbReference>
<dbReference type="SUPFAM" id="SSF56037">
    <property type="entry name" value="PheT/TilS domain"/>
    <property type="match status" value="1"/>
</dbReference>
<comment type="similarity">
    <text evidence="8">Belongs to the tRNA(Ile)-lysidine synthase family.</text>
</comment>
<gene>
    <name evidence="8 10" type="primary">tilS</name>
    <name evidence="10" type="ORF">QC815_10670</name>
</gene>
<dbReference type="SUPFAM" id="SSF82829">
    <property type="entry name" value="MesJ substrate recognition domain-like"/>
    <property type="match status" value="1"/>
</dbReference>
<evidence type="ECO:0000256" key="6">
    <source>
        <dbReference type="ARBA" id="ARBA00022840"/>
    </source>
</evidence>
<name>A0ABU1GEA3_9GAMM</name>
<dbReference type="NCBIfam" id="TIGR02432">
    <property type="entry name" value="lysidine_TilS_N"/>
    <property type="match status" value="1"/>
</dbReference>
<evidence type="ECO:0000256" key="3">
    <source>
        <dbReference type="ARBA" id="ARBA00022598"/>
    </source>
</evidence>
<dbReference type="SMART" id="SM00977">
    <property type="entry name" value="TilS_C"/>
    <property type="match status" value="1"/>
</dbReference>
<evidence type="ECO:0000259" key="9">
    <source>
        <dbReference type="SMART" id="SM00977"/>
    </source>
</evidence>
<feature type="domain" description="Lysidine-tRNA(Ile) synthetase C-terminal" evidence="9">
    <location>
        <begin position="355"/>
        <end position="414"/>
    </location>
</feature>
<dbReference type="Pfam" id="PF09179">
    <property type="entry name" value="TilS"/>
    <property type="match status" value="1"/>
</dbReference>
<accession>A0ABU1GEA3</accession>
<dbReference type="Gene3D" id="1.20.59.20">
    <property type="match status" value="1"/>
</dbReference>
<reference evidence="10 11" key="1">
    <citation type="submission" date="2023-04" db="EMBL/GenBank/DDBJ databases">
        <title>A long-awaited taxogenomic arrangement of the family Halomonadaceae.</title>
        <authorList>
            <person name="De La Haba R."/>
            <person name="Chuvochina M."/>
            <person name="Wittouck S."/>
            <person name="Arahal D.R."/>
            <person name="Sanchez-Porro C."/>
            <person name="Hugenholtz P."/>
            <person name="Ventosa A."/>
        </authorList>
    </citation>
    <scope>NUCLEOTIDE SEQUENCE [LARGE SCALE GENOMIC DNA]</scope>
    <source>
        <strain evidence="10 11">DSM 18042</strain>
    </source>
</reference>
<dbReference type="RefSeq" id="WP_309768414.1">
    <property type="nucleotide sequence ID" value="NZ_JARWAI010000007.1"/>
</dbReference>
<proteinExistence type="inferred from homology"/>
<organism evidence="10 11">
    <name type="scientific">Vreelandella gomseomensis</name>
    <dbReference type="NCBI Taxonomy" id="370766"/>
    <lineage>
        <taxon>Bacteria</taxon>
        <taxon>Pseudomonadati</taxon>
        <taxon>Pseudomonadota</taxon>
        <taxon>Gammaproteobacteria</taxon>
        <taxon>Oceanospirillales</taxon>
        <taxon>Halomonadaceae</taxon>
        <taxon>Vreelandella</taxon>
    </lineage>
</organism>
<keyword evidence="3 8" id="KW-0436">Ligase</keyword>
<dbReference type="Pfam" id="PF01171">
    <property type="entry name" value="ATP_bind_3"/>
    <property type="match status" value="1"/>
</dbReference>